<evidence type="ECO:0000256" key="2">
    <source>
        <dbReference type="ARBA" id="ARBA00009262"/>
    </source>
</evidence>
<evidence type="ECO:0000256" key="6">
    <source>
        <dbReference type="ARBA" id="ARBA00022759"/>
    </source>
</evidence>
<evidence type="ECO:0000256" key="4">
    <source>
        <dbReference type="ARBA" id="ARBA00022722"/>
    </source>
</evidence>
<feature type="compositionally biased region" description="Acidic residues" evidence="11">
    <location>
        <begin position="137"/>
        <end position="147"/>
    </location>
</feature>
<dbReference type="Pfam" id="PF18826">
    <property type="entry name" value="bVLRF1"/>
    <property type="match status" value="1"/>
</dbReference>
<dbReference type="GO" id="GO:0004519">
    <property type="term" value="F:endonuclease activity"/>
    <property type="evidence" value="ECO:0007669"/>
    <property type="project" value="UniProtKB-KW"/>
</dbReference>
<proteinExistence type="inferred from homology"/>
<keyword evidence="7 10" id="KW-0378">Hydrolase</keyword>
<accession>E1Z8C2</accession>
<dbReference type="InParanoid" id="E1Z8C2"/>
<dbReference type="GO" id="GO:0005737">
    <property type="term" value="C:cytoplasm"/>
    <property type="evidence" value="ECO:0007669"/>
    <property type="project" value="UniProtKB-SubCell"/>
</dbReference>
<feature type="region of interest" description="Disordered" evidence="11">
    <location>
        <begin position="392"/>
        <end position="444"/>
    </location>
</feature>
<keyword evidence="9" id="KW-0175">Coiled coil</keyword>
<protein>
    <recommendedName>
        <fullName evidence="12">VLRF1 domain-containing protein</fullName>
    </recommendedName>
</protein>
<keyword evidence="8" id="KW-0040">ANK repeat</keyword>
<feature type="domain" description="VLRF1" evidence="12">
    <location>
        <begin position="207"/>
        <end position="361"/>
    </location>
</feature>
<dbReference type="GeneID" id="17357784"/>
<name>E1Z8C2_CHLVA</name>
<dbReference type="PROSITE" id="PS52044">
    <property type="entry name" value="VLRF1"/>
    <property type="match status" value="1"/>
</dbReference>
<evidence type="ECO:0000256" key="1">
    <source>
        <dbReference type="ARBA" id="ARBA00004496"/>
    </source>
</evidence>
<sequence length="541" mass="56485">MAVPEPLGTLFELPVEAFGQADGDASELTAAALQGLDLEASGSGTAEPPADPAAAAADAGTGSRPGGPTCIACGIGVAGAPGFASTEEQRRHFSLDWHRYNAKRRAAGRERVGEAEFAALVEDERQEVGSISGSESEQSEAEEDEEAAAAAAATPAEAGPQFAFAGADGKRYACWRPLVAPDRDRAVAGAQPSADQCLAALRGLRQHGGRWAVVMLRGGHFAAAVFGLDPARVGNPRQADKFETLAHKSAHRYVVRAGQGGRQSAKDAGGKYAKSAGSRLRRYNEAALQRDVAEALGGWRELLAGCGLIFVHAPSSNWQQLFGGEQPLLDKGDARVRRVPFTTRRPTFSETKRVARILVTLYQLPEAAAEEERQRQRQEAVAADAAARQRQAQQAQQAAAEQGAAAATAAEAEAAAEEEARRRKAEKRARQKAKQREARQAEAAVSKAAAEEAARQAADDEIGRAAAAVAAQSGKLTAKPAPVGGGAGPGKASGGAAAAPPRLSAKPRAHEGADVRRARMAAAAEARMKALQEAARQQQLH</sequence>
<comment type="subcellular location">
    <subcellularLocation>
        <location evidence="1">Cytoplasm</location>
    </subcellularLocation>
</comment>
<evidence type="ECO:0000259" key="12">
    <source>
        <dbReference type="PROSITE" id="PS52044"/>
    </source>
</evidence>
<dbReference type="EMBL" id="GL433838">
    <property type="protein sequence ID" value="EFN58320.1"/>
    <property type="molecule type" value="Genomic_DNA"/>
</dbReference>
<dbReference type="Proteomes" id="UP000008141">
    <property type="component" value="Unassembled WGS sequence"/>
</dbReference>
<keyword evidence="5" id="KW-0677">Repeat</keyword>
<evidence type="ECO:0000256" key="3">
    <source>
        <dbReference type="ARBA" id="ARBA00022490"/>
    </source>
</evidence>
<dbReference type="PANTHER" id="PTHR16036">
    <property type="entry name" value="ANKYRIN REPEAT AND ZINC FINGER DOMAIN-CONTAINING PROTEIN 1"/>
    <property type="match status" value="1"/>
</dbReference>
<feature type="compositionally biased region" description="Low complexity" evidence="11">
    <location>
        <begin position="494"/>
        <end position="506"/>
    </location>
</feature>
<feature type="compositionally biased region" description="Basic residues" evidence="11">
    <location>
        <begin position="422"/>
        <end position="433"/>
    </location>
</feature>
<gene>
    <name evidence="13" type="ORF">CHLNCDRAFT_50767</name>
</gene>
<evidence type="ECO:0000256" key="10">
    <source>
        <dbReference type="PROSITE-ProRule" id="PRU01389"/>
    </source>
</evidence>
<comment type="similarity">
    <text evidence="2 10">Belongs to the ANKZF1/VMS1 family.</text>
</comment>
<dbReference type="STRING" id="554065.E1Z8C2"/>
<keyword evidence="3 10" id="KW-0963">Cytoplasm</keyword>
<dbReference type="eggNOG" id="KOG2505">
    <property type="taxonomic scope" value="Eukaryota"/>
</dbReference>
<feature type="region of interest" description="Disordered" evidence="11">
    <location>
        <begin position="473"/>
        <end position="521"/>
    </location>
</feature>
<keyword evidence="6 10" id="KW-0255">Endonuclease</keyword>
<dbReference type="GO" id="GO:0036503">
    <property type="term" value="P:ERAD pathway"/>
    <property type="evidence" value="ECO:0007669"/>
    <property type="project" value="TreeGrafter"/>
</dbReference>
<dbReference type="InterPro" id="IPR041175">
    <property type="entry name" value="VLRF1/Vms1"/>
</dbReference>
<dbReference type="KEGG" id="cvr:CHLNCDRAFT_50767"/>
<keyword evidence="14" id="KW-1185">Reference proteome</keyword>
<dbReference type="GO" id="GO:0016787">
    <property type="term" value="F:hydrolase activity"/>
    <property type="evidence" value="ECO:0007669"/>
    <property type="project" value="UniProtKB-KW"/>
</dbReference>
<evidence type="ECO:0000256" key="7">
    <source>
        <dbReference type="ARBA" id="ARBA00022801"/>
    </source>
</evidence>
<organism evidence="14">
    <name type="scientific">Chlorella variabilis</name>
    <name type="common">Green alga</name>
    <dbReference type="NCBI Taxonomy" id="554065"/>
    <lineage>
        <taxon>Eukaryota</taxon>
        <taxon>Viridiplantae</taxon>
        <taxon>Chlorophyta</taxon>
        <taxon>core chlorophytes</taxon>
        <taxon>Trebouxiophyceae</taxon>
        <taxon>Chlorellales</taxon>
        <taxon>Chlorellaceae</taxon>
        <taxon>Chlorella clade</taxon>
        <taxon>Chlorella</taxon>
    </lineage>
</organism>
<feature type="compositionally biased region" description="Gly residues" evidence="11">
    <location>
        <begin position="483"/>
        <end position="493"/>
    </location>
</feature>
<feature type="region of interest" description="Disordered" evidence="11">
    <location>
        <begin position="40"/>
        <end position="64"/>
    </location>
</feature>
<keyword evidence="4 10" id="KW-0540">Nuclease</keyword>
<comment type="domain">
    <text evidence="10">The VLRF1 domain mediates binding to the 60S ribosomal subunit.</text>
</comment>
<dbReference type="OMA" id="WEVNARA"/>
<dbReference type="PANTHER" id="PTHR16036:SF2">
    <property type="entry name" value="TRNA ENDONUCLEASE ANKZF1"/>
    <property type="match status" value="1"/>
</dbReference>
<reference evidence="13 14" key="1">
    <citation type="journal article" date="2010" name="Plant Cell">
        <title>The Chlorella variabilis NC64A genome reveals adaptation to photosymbiosis, coevolution with viruses, and cryptic sex.</title>
        <authorList>
            <person name="Blanc G."/>
            <person name="Duncan G."/>
            <person name="Agarkova I."/>
            <person name="Borodovsky M."/>
            <person name="Gurnon J."/>
            <person name="Kuo A."/>
            <person name="Lindquist E."/>
            <person name="Lucas S."/>
            <person name="Pangilinan J."/>
            <person name="Polle J."/>
            <person name="Salamov A."/>
            <person name="Terry A."/>
            <person name="Yamada T."/>
            <person name="Dunigan D.D."/>
            <person name="Grigoriev I.V."/>
            <person name="Claverie J.M."/>
            <person name="Van Etten J.L."/>
        </authorList>
    </citation>
    <scope>NUCLEOTIDE SEQUENCE [LARGE SCALE GENOMIC DNA]</scope>
    <source>
        <strain evidence="13 14">NC64A</strain>
    </source>
</reference>
<dbReference type="OrthoDB" id="429841at2759"/>
<evidence type="ECO:0000313" key="13">
    <source>
        <dbReference type="EMBL" id="EFN58320.1"/>
    </source>
</evidence>
<evidence type="ECO:0000256" key="8">
    <source>
        <dbReference type="ARBA" id="ARBA00023043"/>
    </source>
</evidence>
<evidence type="ECO:0000256" key="5">
    <source>
        <dbReference type="ARBA" id="ARBA00022737"/>
    </source>
</evidence>
<feature type="active site" evidence="10">
    <location>
        <position position="263"/>
    </location>
</feature>
<feature type="region of interest" description="Disordered" evidence="11">
    <location>
        <begin position="124"/>
        <end position="155"/>
    </location>
</feature>
<evidence type="ECO:0000313" key="14">
    <source>
        <dbReference type="Proteomes" id="UP000008141"/>
    </source>
</evidence>
<dbReference type="RefSeq" id="XP_005850422.1">
    <property type="nucleotide sequence ID" value="XM_005850360.1"/>
</dbReference>
<evidence type="ECO:0000256" key="11">
    <source>
        <dbReference type="SAM" id="MobiDB-lite"/>
    </source>
</evidence>
<feature type="compositionally biased region" description="Basic and acidic residues" evidence="11">
    <location>
        <begin position="508"/>
        <end position="517"/>
    </location>
</feature>
<dbReference type="InterPro" id="IPR047139">
    <property type="entry name" value="ANKZ1/VMS1"/>
</dbReference>
<feature type="compositionally biased region" description="Low complexity" evidence="11">
    <location>
        <begin position="46"/>
        <end position="59"/>
    </location>
</feature>
<feature type="compositionally biased region" description="Low complexity" evidence="11">
    <location>
        <begin position="392"/>
        <end position="413"/>
    </location>
</feature>
<dbReference type="AlphaFoldDB" id="E1Z8C2"/>
<evidence type="ECO:0000256" key="9">
    <source>
        <dbReference type="ARBA" id="ARBA00023054"/>
    </source>
</evidence>